<comment type="similarity">
    <text evidence="1">Belongs to the pseudouridine synthase TruD family.</text>
</comment>
<sequence>MTNLPYLKSIIQFFDIHRSDIKRLGDLKGNRFTIKFENTSKINTNSKFLNYFGLQRFGKCKNNHFIGEMILNKKYEEAVEMIMRNSKGYESFIKLKQNCLPVDNFKDLTSFCDSTEKYIFMMKMKNKSDKNIIFGLKREIRMIYLHAYQSYFFNESINEEINKNERKNLPETLPLKKFNDKMLKGGERKVISECFDLKGKKSGNDFIVSFNLCTSSYATIALREILAKKSD</sequence>
<dbReference type="Pfam" id="PF01142">
    <property type="entry name" value="TruD"/>
    <property type="match status" value="1"/>
</dbReference>
<dbReference type="PANTHER" id="PTHR13326:SF21">
    <property type="entry name" value="PSEUDOURIDYLATE SYNTHASE PUS7L"/>
    <property type="match status" value="1"/>
</dbReference>
<dbReference type="Gene3D" id="1.10.1510.30">
    <property type="match status" value="1"/>
</dbReference>
<dbReference type="GO" id="GO:0009982">
    <property type="term" value="F:pseudouridine synthase activity"/>
    <property type="evidence" value="ECO:0007669"/>
    <property type="project" value="InterPro"/>
</dbReference>
<dbReference type="GO" id="GO:0001522">
    <property type="term" value="P:pseudouridine synthesis"/>
    <property type="evidence" value="ECO:0007669"/>
    <property type="project" value="InterPro"/>
</dbReference>
<accession>R0KTC0</accession>
<protein>
    <submittedName>
        <fullName evidence="4">tRNA pseudouridine synthase D</fullName>
    </submittedName>
</protein>
<gene>
    <name evidence="4" type="primary">TRUD</name>
    <name evidence="4" type="ORF">NBO_72g0007</name>
</gene>
<dbReference type="InterPro" id="IPR001656">
    <property type="entry name" value="PsdUridine_synth_TruD"/>
</dbReference>
<dbReference type="GO" id="GO:0005634">
    <property type="term" value="C:nucleus"/>
    <property type="evidence" value="ECO:0007669"/>
    <property type="project" value="TreeGrafter"/>
</dbReference>
<dbReference type="InterPro" id="IPR020103">
    <property type="entry name" value="PsdUridine_synth_cat_dom_sf"/>
</dbReference>
<evidence type="ECO:0000259" key="3">
    <source>
        <dbReference type="PROSITE" id="PS50984"/>
    </source>
</evidence>
<evidence type="ECO:0000256" key="2">
    <source>
        <dbReference type="ARBA" id="ARBA00023235"/>
    </source>
</evidence>
<evidence type="ECO:0000313" key="4">
    <source>
        <dbReference type="EMBL" id="EOB13472.1"/>
    </source>
</evidence>
<reference evidence="4 5" key="1">
    <citation type="journal article" date="2013" name="BMC Genomics">
        <title>Comparative genomics of parasitic silkworm microsporidia reveal an association between genome expansion and host adaptation.</title>
        <authorList>
            <person name="Pan G."/>
            <person name="Xu J."/>
            <person name="Li T."/>
            <person name="Xia Q."/>
            <person name="Liu S.L."/>
            <person name="Zhang G."/>
            <person name="Li S."/>
            <person name="Li C."/>
            <person name="Liu H."/>
            <person name="Yang L."/>
            <person name="Liu T."/>
            <person name="Zhang X."/>
            <person name="Wu Z."/>
            <person name="Fan W."/>
            <person name="Dang X."/>
            <person name="Xiang H."/>
            <person name="Tao M."/>
            <person name="Li Y."/>
            <person name="Hu J."/>
            <person name="Li Z."/>
            <person name="Lin L."/>
            <person name="Luo J."/>
            <person name="Geng L."/>
            <person name="Wang L."/>
            <person name="Long M."/>
            <person name="Wan Y."/>
            <person name="He N."/>
            <person name="Zhang Z."/>
            <person name="Lu C."/>
            <person name="Keeling P.J."/>
            <person name="Wang J."/>
            <person name="Xiang Z."/>
            <person name="Zhou Z."/>
        </authorList>
    </citation>
    <scope>NUCLEOTIDE SEQUENCE [LARGE SCALE GENOMIC DNA]</scope>
    <source>
        <strain evidence="5">CQ1 / CVCC 102059</strain>
    </source>
</reference>
<dbReference type="InterPro" id="IPR011760">
    <property type="entry name" value="PsdUridine_synth_TruD_insert"/>
</dbReference>
<dbReference type="InterPro" id="IPR042214">
    <property type="entry name" value="TruD_catalytic"/>
</dbReference>
<dbReference type="EMBL" id="KB908980">
    <property type="protein sequence ID" value="EOB13472.1"/>
    <property type="molecule type" value="Genomic_DNA"/>
</dbReference>
<dbReference type="HOGENOM" id="CLU_104728_0_0_1"/>
<organism evidence="4 5">
    <name type="scientific">Nosema bombycis (strain CQ1 / CVCC 102059)</name>
    <name type="common">Microsporidian parasite</name>
    <name type="synonym">Pebrine of silkworm</name>
    <dbReference type="NCBI Taxonomy" id="578461"/>
    <lineage>
        <taxon>Eukaryota</taxon>
        <taxon>Fungi</taxon>
        <taxon>Fungi incertae sedis</taxon>
        <taxon>Microsporidia</taxon>
        <taxon>Nosematidae</taxon>
        <taxon>Nosema</taxon>
    </lineage>
</organism>
<evidence type="ECO:0000313" key="5">
    <source>
        <dbReference type="Proteomes" id="UP000016927"/>
    </source>
</evidence>
<name>R0KTC0_NOSB1</name>
<dbReference type="Gene3D" id="3.30.2350.20">
    <property type="entry name" value="TruD, catalytic domain"/>
    <property type="match status" value="2"/>
</dbReference>
<dbReference type="Proteomes" id="UP000016927">
    <property type="component" value="Unassembled WGS sequence"/>
</dbReference>
<keyword evidence="2" id="KW-0413">Isomerase</keyword>
<dbReference type="OMA" id="ACMRISK"/>
<dbReference type="STRING" id="578461.R0KTC0"/>
<dbReference type="AlphaFoldDB" id="R0KTC0"/>
<keyword evidence="5" id="KW-1185">Reference proteome</keyword>
<dbReference type="VEuPathDB" id="MicrosporidiaDB:NBO_72g0007"/>
<evidence type="ECO:0000256" key="1">
    <source>
        <dbReference type="ARBA" id="ARBA00007953"/>
    </source>
</evidence>
<dbReference type="OrthoDB" id="447290at2759"/>
<dbReference type="SUPFAM" id="SSF55120">
    <property type="entry name" value="Pseudouridine synthase"/>
    <property type="match status" value="1"/>
</dbReference>
<dbReference type="PANTHER" id="PTHR13326">
    <property type="entry name" value="TRNA PSEUDOURIDINE SYNTHASE D"/>
    <property type="match status" value="1"/>
</dbReference>
<proteinExistence type="inferred from homology"/>
<dbReference type="PROSITE" id="PS50984">
    <property type="entry name" value="TRUD"/>
    <property type="match status" value="1"/>
</dbReference>
<dbReference type="GO" id="GO:0003723">
    <property type="term" value="F:RNA binding"/>
    <property type="evidence" value="ECO:0007669"/>
    <property type="project" value="InterPro"/>
</dbReference>
<feature type="domain" description="TRUD" evidence="3">
    <location>
        <begin position="47"/>
        <end position="231"/>
    </location>
</feature>